<evidence type="ECO:0000313" key="1">
    <source>
        <dbReference type="EMBL" id="MPC42266.1"/>
    </source>
</evidence>
<reference evidence="1 2" key="1">
    <citation type="submission" date="2019-05" db="EMBL/GenBank/DDBJ databases">
        <title>Another draft genome of Portunus trituberculatus and its Hox gene families provides insights of decapod evolution.</title>
        <authorList>
            <person name="Jeong J.-H."/>
            <person name="Song I."/>
            <person name="Kim S."/>
            <person name="Choi T."/>
            <person name="Kim D."/>
            <person name="Ryu S."/>
            <person name="Kim W."/>
        </authorList>
    </citation>
    <scope>NUCLEOTIDE SEQUENCE [LARGE SCALE GENOMIC DNA]</scope>
    <source>
        <tissue evidence="1">Muscle</tissue>
    </source>
</reference>
<dbReference type="EMBL" id="VSRR010005371">
    <property type="protein sequence ID" value="MPC42266.1"/>
    <property type="molecule type" value="Genomic_DNA"/>
</dbReference>
<evidence type="ECO:0000313" key="2">
    <source>
        <dbReference type="Proteomes" id="UP000324222"/>
    </source>
</evidence>
<keyword evidence="2" id="KW-1185">Reference proteome</keyword>
<dbReference type="AlphaFoldDB" id="A0A5B7FAD2"/>
<proteinExistence type="predicted"/>
<gene>
    <name evidence="1" type="ORF">E2C01_035883</name>
</gene>
<name>A0A5B7FAD2_PORTR</name>
<dbReference type="PROSITE" id="PS51257">
    <property type="entry name" value="PROKAR_LIPOPROTEIN"/>
    <property type="match status" value="1"/>
</dbReference>
<comment type="caution">
    <text evidence="1">The sequence shown here is derived from an EMBL/GenBank/DDBJ whole genome shotgun (WGS) entry which is preliminary data.</text>
</comment>
<sequence length="30" mass="3435">MEVRRLMPAVFTILIIHISFSSCTKSPNSR</sequence>
<protein>
    <submittedName>
        <fullName evidence="1">Uncharacterized protein</fullName>
    </submittedName>
</protein>
<organism evidence="1 2">
    <name type="scientific">Portunus trituberculatus</name>
    <name type="common">Swimming crab</name>
    <name type="synonym">Neptunus trituberculatus</name>
    <dbReference type="NCBI Taxonomy" id="210409"/>
    <lineage>
        <taxon>Eukaryota</taxon>
        <taxon>Metazoa</taxon>
        <taxon>Ecdysozoa</taxon>
        <taxon>Arthropoda</taxon>
        <taxon>Crustacea</taxon>
        <taxon>Multicrustacea</taxon>
        <taxon>Malacostraca</taxon>
        <taxon>Eumalacostraca</taxon>
        <taxon>Eucarida</taxon>
        <taxon>Decapoda</taxon>
        <taxon>Pleocyemata</taxon>
        <taxon>Brachyura</taxon>
        <taxon>Eubrachyura</taxon>
        <taxon>Portunoidea</taxon>
        <taxon>Portunidae</taxon>
        <taxon>Portuninae</taxon>
        <taxon>Portunus</taxon>
    </lineage>
</organism>
<accession>A0A5B7FAD2</accession>
<dbReference type="Proteomes" id="UP000324222">
    <property type="component" value="Unassembled WGS sequence"/>
</dbReference>